<name>A0ABP7JH08_9ACTN</name>
<dbReference type="EMBL" id="BAAAZR010000063">
    <property type="protein sequence ID" value="GAA3844891.1"/>
    <property type="molecule type" value="Genomic_DNA"/>
</dbReference>
<protein>
    <submittedName>
        <fullName evidence="2">Uncharacterized protein</fullName>
    </submittedName>
</protein>
<gene>
    <name evidence="2" type="ORF">GCM10022226_80010</name>
</gene>
<feature type="region of interest" description="Disordered" evidence="1">
    <location>
        <begin position="1"/>
        <end position="22"/>
    </location>
</feature>
<feature type="compositionally biased region" description="Basic and acidic residues" evidence="1">
    <location>
        <begin position="1"/>
        <end position="12"/>
    </location>
</feature>
<proteinExistence type="predicted"/>
<comment type="caution">
    <text evidence="2">The sequence shown here is derived from an EMBL/GenBank/DDBJ whole genome shotgun (WGS) entry which is preliminary data.</text>
</comment>
<keyword evidence="3" id="KW-1185">Reference proteome</keyword>
<organism evidence="2 3">
    <name type="scientific">Sphaerisporangium flaviroseum</name>
    <dbReference type="NCBI Taxonomy" id="509199"/>
    <lineage>
        <taxon>Bacteria</taxon>
        <taxon>Bacillati</taxon>
        <taxon>Actinomycetota</taxon>
        <taxon>Actinomycetes</taxon>
        <taxon>Streptosporangiales</taxon>
        <taxon>Streptosporangiaceae</taxon>
        <taxon>Sphaerisporangium</taxon>
    </lineage>
</organism>
<evidence type="ECO:0000256" key="1">
    <source>
        <dbReference type="SAM" id="MobiDB-lite"/>
    </source>
</evidence>
<evidence type="ECO:0000313" key="3">
    <source>
        <dbReference type="Proteomes" id="UP001500888"/>
    </source>
</evidence>
<dbReference type="Proteomes" id="UP001500888">
    <property type="component" value="Unassembled WGS sequence"/>
</dbReference>
<evidence type="ECO:0000313" key="2">
    <source>
        <dbReference type="EMBL" id="GAA3844891.1"/>
    </source>
</evidence>
<accession>A0ABP7JH08</accession>
<reference evidence="3" key="1">
    <citation type="journal article" date="2019" name="Int. J. Syst. Evol. Microbiol.">
        <title>The Global Catalogue of Microorganisms (GCM) 10K type strain sequencing project: providing services to taxonomists for standard genome sequencing and annotation.</title>
        <authorList>
            <consortium name="The Broad Institute Genomics Platform"/>
            <consortium name="The Broad Institute Genome Sequencing Center for Infectious Disease"/>
            <person name="Wu L."/>
            <person name="Ma J."/>
        </authorList>
    </citation>
    <scope>NUCLEOTIDE SEQUENCE [LARGE SCALE GENOMIC DNA]</scope>
    <source>
        <strain evidence="3">JCM 16908</strain>
    </source>
</reference>
<sequence>MPPHARAGEAKGRQIGRPLTQPEGKIEYPRLLRAQGDSLGVIAYRRLRCIGTLAVVGAAR</sequence>